<dbReference type="AlphaFoldDB" id="A0A085TZX5"/>
<evidence type="ECO:0000256" key="3">
    <source>
        <dbReference type="ARBA" id="ARBA00023295"/>
    </source>
</evidence>
<keyword evidence="3" id="KW-0326">Glycosidase</keyword>
<dbReference type="SUPFAM" id="SSF75005">
    <property type="entry name" value="Arabinanase/levansucrase/invertase"/>
    <property type="match status" value="1"/>
</dbReference>
<dbReference type="eggNOG" id="COG1621">
    <property type="taxonomic scope" value="Bacteria"/>
</dbReference>
<dbReference type="PANTHER" id="PTHR43101:SF1">
    <property type="entry name" value="BETA-FRUCTOSIDASE"/>
    <property type="match status" value="1"/>
</dbReference>
<dbReference type="GO" id="GO:0016798">
    <property type="term" value="F:hydrolase activity, acting on glycosyl bonds"/>
    <property type="evidence" value="ECO:0007669"/>
    <property type="project" value="UniProtKB-KW"/>
</dbReference>
<dbReference type="PANTHER" id="PTHR43101">
    <property type="entry name" value="BETA-FRUCTOSIDASE"/>
    <property type="match status" value="1"/>
</dbReference>
<dbReference type="InterPro" id="IPR051214">
    <property type="entry name" value="GH32_Enzymes"/>
</dbReference>
<proteinExistence type="inferred from homology"/>
<evidence type="ECO:0000313" key="6">
    <source>
        <dbReference type="Proteomes" id="UP000028607"/>
    </source>
</evidence>
<accession>A0A085TZX5</accession>
<comment type="similarity">
    <text evidence="1">Belongs to the glycosyl hydrolase 32 family.</text>
</comment>
<dbReference type="RefSeq" id="WP_038143752.1">
    <property type="nucleotide sequence ID" value="NZ_AQRC01000002.1"/>
</dbReference>
<dbReference type="CDD" id="cd18609">
    <property type="entry name" value="GH32-like"/>
    <property type="match status" value="1"/>
</dbReference>
<gene>
    <name evidence="5" type="ORF">DW2_03149</name>
</gene>
<dbReference type="InterPro" id="IPR023296">
    <property type="entry name" value="Glyco_hydro_beta-prop_sf"/>
</dbReference>
<comment type="caution">
    <text evidence="5">The sequence shown here is derived from an EMBL/GenBank/DDBJ whole genome shotgun (WGS) entry which is preliminary data.</text>
</comment>
<dbReference type="OrthoDB" id="7064503at2"/>
<dbReference type="EMBL" id="AQRC01000002">
    <property type="protein sequence ID" value="KFE36272.1"/>
    <property type="molecule type" value="Genomic_DNA"/>
</dbReference>
<evidence type="ECO:0000259" key="4">
    <source>
        <dbReference type="Pfam" id="PF00251"/>
    </source>
</evidence>
<sequence>MVLALDKQWIWDSWYAHDGERWHAFYLKADKSLGDPDLRHFNVRQGHAVSDDLVSWQHLGTSLAPAPAPAWDDMVTWTGSVMRDDAGLWHLFYTGGGSAEQGLYQRIGHATSHDLHNWERVGDGPCLDLTGPNARYYEAEHMRGHWHDRAMRDPWVMRDPEGDGWLMYFTARAAGIEEANAAGAVGFATSSALIHWDLQPPVFVGGYGQLEVPQVFEAKGRWYCLFCTAAEHWSEGRIAETGMTPVTGNHYLMAENPRGPWRIAPGFLDGALPCRRYAARILETEEGLVIMGFDDNGRENFVGHVRDPEPVLVDAEGYLSLGAGSERGGR</sequence>
<protein>
    <submittedName>
        <fullName evidence="5">Glycosyl hydrolase family 32 protein</fullName>
    </submittedName>
</protein>
<dbReference type="InterPro" id="IPR013148">
    <property type="entry name" value="Glyco_hydro_32_N"/>
</dbReference>
<keyword evidence="6" id="KW-1185">Reference proteome</keyword>
<reference evidence="5 6" key="2">
    <citation type="journal article" date="2015" name="Antonie Van Leeuwenhoek">
        <title>Thioclava indica sp. nov., isolated from surface seawater of the Indian Ocean.</title>
        <authorList>
            <person name="Liu Y."/>
            <person name="Lai Q."/>
            <person name="Du J."/>
            <person name="Xu H."/>
            <person name="Jiang L."/>
            <person name="Shao Z."/>
        </authorList>
    </citation>
    <scope>NUCLEOTIDE SEQUENCE [LARGE SCALE GENOMIC DNA]</scope>
    <source>
        <strain evidence="5 6">13D2W-2</strain>
    </source>
</reference>
<keyword evidence="2 5" id="KW-0378">Hydrolase</keyword>
<evidence type="ECO:0000256" key="1">
    <source>
        <dbReference type="ARBA" id="ARBA00009902"/>
    </source>
</evidence>
<dbReference type="PATRIC" id="fig|1317124.6.peg.632"/>
<feature type="domain" description="Glycosyl hydrolase family 32 N-terminal" evidence="4">
    <location>
        <begin position="20"/>
        <end position="221"/>
    </location>
</feature>
<evidence type="ECO:0000256" key="2">
    <source>
        <dbReference type="ARBA" id="ARBA00022801"/>
    </source>
</evidence>
<dbReference type="Proteomes" id="UP000028607">
    <property type="component" value="Unassembled WGS sequence"/>
</dbReference>
<reference evidence="6" key="1">
    <citation type="submission" date="2013-04" db="EMBL/GenBank/DDBJ databases">
        <title>Thioclava sp. 13D2W-2 Genome Sequencing.</title>
        <authorList>
            <person name="Lai Q."/>
            <person name="Li G."/>
            <person name="Shao Z."/>
        </authorList>
    </citation>
    <scope>NUCLEOTIDE SEQUENCE [LARGE SCALE GENOMIC DNA]</scope>
    <source>
        <strain evidence="6">13D2W-2</strain>
    </source>
</reference>
<name>A0A085TZX5_9RHOB</name>
<evidence type="ECO:0000313" key="5">
    <source>
        <dbReference type="EMBL" id="KFE36272.1"/>
    </source>
</evidence>
<dbReference type="Gene3D" id="2.115.10.20">
    <property type="entry name" value="Glycosyl hydrolase domain, family 43"/>
    <property type="match status" value="1"/>
</dbReference>
<organism evidence="5 6">
    <name type="scientific">Thioclava atlantica</name>
    <dbReference type="NCBI Taxonomy" id="1317124"/>
    <lineage>
        <taxon>Bacteria</taxon>
        <taxon>Pseudomonadati</taxon>
        <taxon>Pseudomonadota</taxon>
        <taxon>Alphaproteobacteria</taxon>
        <taxon>Rhodobacterales</taxon>
        <taxon>Paracoccaceae</taxon>
        <taxon>Thioclava</taxon>
    </lineage>
</organism>
<dbReference type="Pfam" id="PF00251">
    <property type="entry name" value="Glyco_hydro_32N"/>
    <property type="match status" value="1"/>
</dbReference>
<dbReference type="STRING" id="1317124.DW2_03149"/>